<sequence>MRFILIFFIATITSGCVTQLKPPTAADTREADYIFVEKQGEQTCYSRFHRGLPADRVCTDGDRLRYIRNFADREIPEVPPQVLALFRAIPAQAALLRKASVPAPIIQ</sequence>
<evidence type="ECO:0000313" key="1">
    <source>
        <dbReference type="EMBL" id="PWE57179.1"/>
    </source>
</evidence>
<comment type="caution">
    <text evidence="1">The sequence shown here is derived from an EMBL/GenBank/DDBJ whole genome shotgun (WGS) entry which is preliminary data.</text>
</comment>
<dbReference type="OrthoDB" id="9935167at2"/>
<proteinExistence type="predicted"/>
<dbReference type="Proteomes" id="UP000245252">
    <property type="component" value="Unassembled WGS sequence"/>
</dbReference>
<dbReference type="RefSeq" id="WP_109457282.1">
    <property type="nucleotide sequence ID" value="NZ_QFBC01000002.1"/>
</dbReference>
<gene>
    <name evidence="1" type="ORF">DEM27_05935</name>
</gene>
<evidence type="ECO:0008006" key="3">
    <source>
        <dbReference type="Google" id="ProtNLM"/>
    </source>
</evidence>
<reference evidence="1 2" key="1">
    <citation type="submission" date="2018-05" db="EMBL/GenBank/DDBJ databases">
        <title>The draft genome of strain NS-104.</title>
        <authorList>
            <person name="Hang P."/>
            <person name="Jiang J."/>
        </authorList>
    </citation>
    <scope>NUCLEOTIDE SEQUENCE [LARGE SCALE GENOMIC DNA]</scope>
    <source>
        <strain evidence="1 2">NS-104</strain>
    </source>
</reference>
<protein>
    <recommendedName>
        <fullName evidence="3">Lipoprotein</fullName>
    </recommendedName>
</protein>
<dbReference type="PROSITE" id="PS51257">
    <property type="entry name" value="PROKAR_LIPOPROTEIN"/>
    <property type="match status" value="1"/>
</dbReference>
<evidence type="ECO:0000313" key="2">
    <source>
        <dbReference type="Proteomes" id="UP000245252"/>
    </source>
</evidence>
<dbReference type="EMBL" id="QFBC01000002">
    <property type="protein sequence ID" value="PWE57179.1"/>
    <property type="molecule type" value="Genomic_DNA"/>
</dbReference>
<accession>A0A2U2DVF7</accession>
<dbReference type="AlphaFoldDB" id="A0A2U2DVF7"/>
<keyword evidence="2" id="KW-1185">Reference proteome</keyword>
<organism evidence="1 2">
    <name type="scientific">Metarhizobium album</name>
    <dbReference type="NCBI Taxonomy" id="2182425"/>
    <lineage>
        <taxon>Bacteria</taxon>
        <taxon>Pseudomonadati</taxon>
        <taxon>Pseudomonadota</taxon>
        <taxon>Alphaproteobacteria</taxon>
        <taxon>Hyphomicrobiales</taxon>
        <taxon>Rhizobiaceae</taxon>
        <taxon>Metarhizobium</taxon>
    </lineage>
</organism>
<name>A0A2U2DVF7_9HYPH</name>